<reference evidence="2 4" key="1">
    <citation type="journal article" date="2014" name="PLoS Genet.">
        <title>Phylogenetically driven sequencing of extremely halophilic archaea reveals strategies for static and dynamic osmo-response.</title>
        <authorList>
            <person name="Becker E.A."/>
            <person name="Seitzer P.M."/>
            <person name="Tritt A."/>
            <person name="Larsen D."/>
            <person name="Krusor M."/>
            <person name="Yao A.I."/>
            <person name="Wu D."/>
            <person name="Madern D."/>
            <person name="Eisen J.A."/>
            <person name="Darling A.E."/>
            <person name="Facciotti M.T."/>
        </authorList>
    </citation>
    <scope>NUCLEOTIDE SEQUENCE [LARGE SCALE GENOMIC DNA]</scope>
    <source>
        <strain evidence="2 4">SP2</strain>
    </source>
</reference>
<name>L9Y4R1_NATGS</name>
<evidence type="ECO:0000313" key="2">
    <source>
        <dbReference type="EMBL" id="ELY68656.1"/>
    </source>
</evidence>
<feature type="region of interest" description="Disordered" evidence="1">
    <location>
        <begin position="25"/>
        <end position="129"/>
    </location>
</feature>
<evidence type="ECO:0000313" key="3">
    <source>
        <dbReference type="EMBL" id="PLK20471.1"/>
    </source>
</evidence>
<dbReference type="Proteomes" id="UP000234484">
    <property type="component" value="Unassembled WGS sequence"/>
</dbReference>
<evidence type="ECO:0000256" key="1">
    <source>
        <dbReference type="SAM" id="MobiDB-lite"/>
    </source>
</evidence>
<dbReference type="GeneID" id="25137819"/>
<dbReference type="EMBL" id="PKKI01000024">
    <property type="protein sequence ID" value="PLK20471.1"/>
    <property type="molecule type" value="Genomic_DNA"/>
</dbReference>
<feature type="compositionally biased region" description="Basic and acidic residues" evidence="1">
    <location>
        <begin position="98"/>
        <end position="119"/>
    </location>
</feature>
<evidence type="ECO:0000313" key="5">
    <source>
        <dbReference type="Proteomes" id="UP000234484"/>
    </source>
</evidence>
<accession>L9Y4R1</accession>
<dbReference type="AlphaFoldDB" id="L9Y4R1"/>
<evidence type="ECO:0000313" key="4">
    <source>
        <dbReference type="Proteomes" id="UP000011613"/>
    </source>
</evidence>
<feature type="compositionally biased region" description="Low complexity" evidence="1">
    <location>
        <begin position="36"/>
        <end position="52"/>
    </location>
</feature>
<dbReference type="EMBL" id="AOIC01000070">
    <property type="protein sequence ID" value="ELY68656.1"/>
    <property type="molecule type" value="Genomic_DNA"/>
</dbReference>
<organism evidence="2 4">
    <name type="scientific">Natronobacterium gregoryi (strain ATCC 43098 / DSM 3393 / CCM 3738 / CIP 104747 / IAM 13177 / JCM 8860 / NBRC 102187 / NCIMB 2189 / SP2)</name>
    <dbReference type="NCBI Taxonomy" id="797304"/>
    <lineage>
        <taxon>Archaea</taxon>
        <taxon>Methanobacteriati</taxon>
        <taxon>Methanobacteriota</taxon>
        <taxon>Stenosarchaea group</taxon>
        <taxon>Halobacteria</taxon>
        <taxon>Halobacteriales</taxon>
        <taxon>Natrialbaceae</taxon>
        <taxon>Natronobacterium</taxon>
    </lineage>
</organism>
<sequence length="145" mass="15272">MHGRTGVAGIYAVIGSAAALEQVVRATTETDETRTTPRPNETATRTAIATIRVVDGVVSRSTCRASKPGERHATGGQSSAGECEPPSAVPIAPPPQGSDERQDDPRGAGEEGDSEHEQAANHGANRWLTVRSSARVTNCYYRTTT</sequence>
<dbReference type="RefSeq" id="WP_005579380.1">
    <property type="nucleotide sequence ID" value="NC_019792.1"/>
</dbReference>
<comment type="caution">
    <text evidence="2">The sequence shown here is derived from an EMBL/GenBank/DDBJ whole genome shotgun (WGS) entry which is preliminary data.</text>
</comment>
<gene>
    <name evidence="2" type="ORF">C490_09568</name>
    <name evidence="3" type="ORF">CYV19_09360</name>
</gene>
<protein>
    <submittedName>
        <fullName evidence="2">Uncharacterized protein</fullName>
    </submittedName>
</protein>
<proteinExistence type="predicted"/>
<dbReference type="Proteomes" id="UP000011613">
    <property type="component" value="Unassembled WGS sequence"/>
</dbReference>
<feature type="compositionally biased region" description="Pro residues" evidence="1">
    <location>
        <begin position="87"/>
        <end position="96"/>
    </location>
</feature>
<reference evidence="3 5" key="2">
    <citation type="submission" date="2017-12" db="EMBL/GenBank/DDBJ databases">
        <title>The characterization of oligonucleotides binding to NgAgo.</title>
        <authorList>
            <person name="Jiang L."/>
            <person name="He B."/>
            <person name="Kang J."/>
            <person name="Yu M."/>
            <person name="Li N."/>
            <person name="Fang Y."/>
            <person name="Tang Z."/>
            <person name="Wu P."/>
            <person name="Yao P."/>
            <person name="Huang J."/>
        </authorList>
    </citation>
    <scope>NUCLEOTIDE SEQUENCE [LARGE SCALE GENOMIC DNA]</scope>
    <source>
        <strain evidence="3 5">SP2</strain>
        <tissue evidence="3">Freeze-dried powder thallus</tissue>
    </source>
</reference>